<keyword evidence="1" id="KW-0732">Signal</keyword>
<dbReference type="AlphaFoldDB" id="A0A346NM38"/>
<evidence type="ECO:0000313" key="3">
    <source>
        <dbReference type="Proteomes" id="UP000262073"/>
    </source>
</evidence>
<organism evidence="2 3">
    <name type="scientific">Salinimonas sediminis</name>
    <dbReference type="NCBI Taxonomy" id="2303538"/>
    <lineage>
        <taxon>Bacteria</taxon>
        <taxon>Pseudomonadati</taxon>
        <taxon>Pseudomonadota</taxon>
        <taxon>Gammaproteobacteria</taxon>
        <taxon>Alteromonadales</taxon>
        <taxon>Alteromonadaceae</taxon>
        <taxon>Alteromonas/Salinimonas group</taxon>
        <taxon>Salinimonas</taxon>
    </lineage>
</organism>
<dbReference type="Pfam" id="PF04214">
    <property type="entry name" value="DUF411"/>
    <property type="match status" value="1"/>
</dbReference>
<sequence>MKYKITKKSAFLSALIFATAHFSLSAVAQDLYQLTVHKTSSCGCCKKWVSHIEEAGIETKIINHEHLTSVKAQYSIEPRYQSCHTAVDQHGVVFEGHIPAKFIRQFQANPLPNVVGLSVPAMPLGSPGMEFNDRFQPYEILLLMNDGSSKVYKKVSTYEEQFN</sequence>
<dbReference type="OrthoDB" id="14727at2"/>
<dbReference type="RefSeq" id="WP_117316663.1">
    <property type="nucleotide sequence ID" value="NZ_CP031769.1"/>
</dbReference>
<dbReference type="KEGG" id="salm:D0Y50_09565"/>
<accession>A0A346NM38</accession>
<name>A0A346NM38_9ALTE</name>
<dbReference type="Proteomes" id="UP000262073">
    <property type="component" value="Chromosome"/>
</dbReference>
<evidence type="ECO:0000256" key="1">
    <source>
        <dbReference type="SAM" id="SignalP"/>
    </source>
</evidence>
<gene>
    <name evidence="2" type="ORF">D0Y50_09565</name>
</gene>
<reference evidence="2 3" key="1">
    <citation type="submission" date="2018-08" db="EMBL/GenBank/DDBJ databases">
        <title>Salinimonas sediminis sp. nov., a piezophilic bacterium isolated from a deep-sea sediment sample from the New Britain Trench.</title>
        <authorList>
            <person name="Cao J."/>
        </authorList>
    </citation>
    <scope>NUCLEOTIDE SEQUENCE [LARGE SCALE GENOMIC DNA]</scope>
    <source>
        <strain evidence="2 3">N102</strain>
    </source>
</reference>
<feature type="signal peptide" evidence="1">
    <location>
        <begin position="1"/>
        <end position="28"/>
    </location>
</feature>
<dbReference type="EMBL" id="CP031769">
    <property type="protein sequence ID" value="AXR06595.1"/>
    <property type="molecule type" value="Genomic_DNA"/>
</dbReference>
<feature type="chain" id="PRO_5017070904" evidence="1">
    <location>
        <begin position="29"/>
        <end position="163"/>
    </location>
</feature>
<dbReference type="InterPro" id="IPR007332">
    <property type="entry name" value="DUF411"/>
</dbReference>
<evidence type="ECO:0000313" key="2">
    <source>
        <dbReference type="EMBL" id="AXR06595.1"/>
    </source>
</evidence>
<keyword evidence="3" id="KW-1185">Reference proteome</keyword>
<protein>
    <submittedName>
        <fullName evidence="2">DUF411 domain-containing protein</fullName>
    </submittedName>
</protein>
<proteinExistence type="predicted"/>